<dbReference type="GO" id="GO:0004519">
    <property type="term" value="F:endonuclease activity"/>
    <property type="evidence" value="ECO:0007669"/>
    <property type="project" value="InterPro"/>
</dbReference>
<organism evidence="2">
    <name type="scientific">Euglena anabaena</name>
    <name type="common">Euglenaria anabaena</name>
    <dbReference type="NCBI Taxonomy" id="38273"/>
    <lineage>
        <taxon>Eukaryota</taxon>
        <taxon>Discoba</taxon>
        <taxon>Euglenozoa</taxon>
        <taxon>Euglenida</taxon>
        <taxon>Spirocuta</taxon>
        <taxon>Euglenophyceae</taxon>
        <taxon>Euglenales</taxon>
        <taxon>Euglenaceae</taxon>
        <taxon>Euglenaria</taxon>
    </lineage>
</organism>
<dbReference type="Pfam" id="PF00078">
    <property type="entry name" value="RVT_1"/>
    <property type="match status" value="1"/>
</dbReference>
<geneLocation type="chloroplast" evidence="2"/>
<dbReference type="GeneID" id="24573190"/>
<dbReference type="SMART" id="SM00507">
    <property type="entry name" value="HNHc"/>
    <property type="match status" value="1"/>
</dbReference>
<dbReference type="InterPro" id="IPR043502">
    <property type="entry name" value="DNA/RNA_pol_sf"/>
</dbReference>
<dbReference type="GO" id="GO:0008270">
    <property type="term" value="F:zinc ion binding"/>
    <property type="evidence" value="ECO:0007669"/>
    <property type="project" value="InterPro"/>
</dbReference>
<protein>
    <recommendedName>
        <fullName evidence="1">Reverse transcriptase domain-containing protein</fullName>
    </recommendedName>
</protein>
<name>A0A0G3F6P4_EUGAN</name>
<dbReference type="PANTHER" id="PTHR34047">
    <property type="entry name" value="NUCLEAR INTRON MATURASE 1, MITOCHONDRIAL-RELATED"/>
    <property type="match status" value="1"/>
</dbReference>
<dbReference type="InterPro" id="IPR013597">
    <property type="entry name" value="Mat_intron_G2"/>
</dbReference>
<evidence type="ECO:0000259" key="1">
    <source>
        <dbReference type="PROSITE" id="PS50878"/>
    </source>
</evidence>
<dbReference type="GO" id="GO:0003676">
    <property type="term" value="F:nucleic acid binding"/>
    <property type="evidence" value="ECO:0007669"/>
    <property type="project" value="InterPro"/>
</dbReference>
<proteinExistence type="predicted"/>
<feature type="domain" description="Reverse transcriptase" evidence="1">
    <location>
        <begin position="105"/>
        <end position="444"/>
    </location>
</feature>
<reference evidence="2" key="1">
    <citation type="journal article" date="2015" name="J. Eukaryot. Microbiol.">
        <title>Chloroplast Genome Evolution in the Euglenaceae.</title>
        <authorList>
            <person name="Bennett M.S."/>
            <person name="Triemer R.E."/>
        </authorList>
    </citation>
    <scope>NUCLEOTIDE SEQUENCE</scope>
    <source>
        <strain evidence="2">UTEX 373</strain>
    </source>
</reference>
<dbReference type="Gene3D" id="1.10.30.50">
    <property type="match status" value="1"/>
</dbReference>
<sequence>MRKGIKSKKEIVKSVREPYLLPSGNSIAWLKLEILKMQTQLAVALRNNNIVNVRRLISKIIRSNLTQQFAVYRTISSSGAKSKGIQDKIRPTTHEQYETLRKDLWKIIKDPNKYKATPLKRVWLPKPNSKDLRPISVPNYVDRALQHLFLIVLEVISEEHADRFSFGFRPFRSPGWAAKALTTQIWSRKGFEPPKYAMEIDIRKCFDSISHNFITELMTKYDIQGEKVEIINTHIIQQWLKCGYIDIKGTISPKDTVIPTISGIPQGGPISPTIANMVLDKLEERILKISADLQPTTGSNITEFDNVIWKYEGKEIICSINTDINNTTIINKTIRDLGYDPPKGMARLFYKGTWIHKRGPWSYEIKGTSSTITSYRDQKNAAYIFIIRYADDVVILFNSIELENKIKTTLNEFLTPRGLELNPIKTQTKSLHTGDKITFVGYEFSIIKKTGKWKVYNYPPASKVLNIKQKVHELFLKYKFKPYIAFYKVNAVLRGWLNYYRTANSKAVFQTLHEWLFKRTYKFLTVFLRQNKKYRIKSQRYKKKILGHDLWKDFRFFSVHKSISKWFGIPKEMNPNTRWSKLDSPIYMLIQPKFIEVSTPSFISGLSAYHPDDRIKLGEKAIYWRPGLIKDLLIKSKGVCKNCNCLLTDNSTDIEIHHIKPLKYDGKQKFTNLAVLCKECHAEVTAAVKSKNIDQIILYEQNKILLNISDLFIAEAEQTTPKEV</sequence>
<keyword evidence="2" id="KW-0934">Plastid</keyword>
<dbReference type="InterPro" id="IPR000477">
    <property type="entry name" value="RT_dom"/>
</dbReference>
<dbReference type="PANTHER" id="PTHR34047:SF8">
    <property type="entry name" value="PROTEIN YKFC"/>
    <property type="match status" value="1"/>
</dbReference>
<dbReference type="EMBL" id="KP453743">
    <property type="protein sequence ID" value="AKJ83321.1"/>
    <property type="molecule type" value="Genomic_DNA"/>
</dbReference>
<dbReference type="Pfam" id="PF08388">
    <property type="entry name" value="GIIM"/>
    <property type="match status" value="1"/>
</dbReference>
<keyword evidence="2" id="KW-0150">Chloroplast</keyword>
<dbReference type="AlphaFoldDB" id="A0A0G3F6P4"/>
<dbReference type="SUPFAM" id="SSF56672">
    <property type="entry name" value="DNA/RNA polymerases"/>
    <property type="match status" value="1"/>
</dbReference>
<dbReference type="InterPro" id="IPR051083">
    <property type="entry name" value="GrpII_Intron_Splice-Mob/Def"/>
</dbReference>
<dbReference type="Pfam" id="PF01844">
    <property type="entry name" value="HNH"/>
    <property type="match status" value="1"/>
</dbReference>
<dbReference type="InterPro" id="IPR003615">
    <property type="entry name" value="HNH_nuc"/>
</dbReference>
<dbReference type="CDD" id="cd00085">
    <property type="entry name" value="HNHc"/>
    <property type="match status" value="1"/>
</dbReference>
<evidence type="ECO:0000313" key="2">
    <source>
        <dbReference type="EMBL" id="AKJ83321.1"/>
    </source>
</evidence>
<dbReference type="RefSeq" id="YP_009144874.1">
    <property type="nucleotide sequence ID" value="NC_027269.1"/>
</dbReference>
<dbReference type="PROSITE" id="PS50878">
    <property type="entry name" value="RT_POL"/>
    <property type="match status" value="1"/>
</dbReference>
<accession>A0A0G3F6P4</accession>
<dbReference type="CDD" id="cd01651">
    <property type="entry name" value="RT_G2_intron"/>
    <property type="match status" value="1"/>
</dbReference>
<dbReference type="InterPro" id="IPR002711">
    <property type="entry name" value="HNH"/>
</dbReference>